<dbReference type="GO" id="GO:0008270">
    <property type="term" value="F:zinc ion binding"/>
    <property type="evidence" value="ECO:0007669"/>
    <property type="project" value="UniProtKB-KW"/>
</dbReference>
<dbReference type="InterPro" id="IPR013087">
    <property type="entry name" value="Znf_C2H2_type"/>
</dbReference>
<dbReference type="VEuPathDB" id="VectorBase:MDOA015062"/>
<dbReference type="PROSITE" id="PS00028">
    <property type="entry name" value="ZINC_FINGER_C2H2_1"/>
    <property type="match status" value="1"/>
</dbReference>
<feature type="region of interest" description="Disordered" evidence="7">
    <location>
        <begin position="22"/>
        <end position="114"/>
    </location>
</feature>
<feature type="compositionally biased region" description="Low complexity" evidence="7">
    <location>
        <begin position="101"/>
        <end position="113"/>
    </location>
</feature>
<dbReference type="GO" id="GO:0005634">
    <property type="term" value="C:nucleus"/>
    <property type="evidence" value="ECO:0007669"/>
    <property type="project" value="TreeGrafter"/>
</dbReference>
<feature type="region of interest" description="Disordered" evidence="7">
    <location>
        <begin position="593"/>
        <end position="621"/>
    </location>
</feature>
<feature type="compositionally biased region" description="Low complexity" evidence="7">
    <location>
        <begin position="345"/>
        <end position="357"/>
    </location>
</feature>
<dbReference type="GO" id="GO:0045944">
    <property type="term" value="P:positive regulation of transcription by RNA polymerase II"/>
    <property type="evidence" value="ECO:0007669"/>
    <property type="project" value="TreeGrafter"/>
</dbReference>
<feature type="signal peptide" evidence="8">
    <location>
        <begin position="1"/>
        <end position="20"/>
    </location>
</feature>
<evidence type="ECO:0000256" key="8">
    <source>
        <dbReference type="SAM" id="SignalP"/>
    </source>
</evidence>
<feature type="compositionally biased region" description="Basic and acidic residues" evidence="7">
    <location>
        <begin position="301"/>
        <end position="314"/>
    </location>
</feature>
<dbReference type="InterPro" id="IPR050688">
    <property type="entry name" value="Zinc_finger/UBP_domain"/>
</dbReference>
<feature type="compositionally biased region" description="Low complexity" evidence="7">
    <location>
        <begin position="2477"/>
        <end position="2504"/>
    </location>
</feature>
<dbReference type="PANTHER" id="PTHR24403:SF94">
    <property type="entry name" value="KUMGANG"/>
    <property type="match status" value="1"/>
</dbReference>
<feature type="region of interest" description="Disordered" evidence="7">
    <location>
        <begin position="1466"/>
        <end position="1490"/>
    </location>
</feature>
<dbReference type="SMART" id="SM00355">
    <property type="entry name" value="ZnF_C2H2"/>
    <property type="match status" value="17"/>
</dbReference>
<reference evidence="10" key="1">
    <citation type="submission" date="2021-01" db="UniProtKB">
        <authorList>
            <consortium name="EnsemblMetazoa"/>
        </authorList>
    </citation>
    <scope>IDENTIFICATION</scope>
    <source>
        <strain evidence="10">Aabys</strain>
    </source>
</reference>
<feature type="region of interest" description="Disordered" evidence="7">
    <location>
        <begin position="2013"/>
        <end position="2032"/>
    </location>
</feature>
<feature type="compositionally biased region" description="Polar residues" evidence="7">
    <location>
        <begin position="2239"/>
        <end position="2248"/>
    </location>
</feature>
<feature type="region of interest" description="Disordered" evidence="7">
    <location>
        <begin position="2384"/>
        <end position="2411"/>
    </location>
</feature>
<feature type="compositionally biased region" description="Low complexity" evidence="7">
    <location>
        <begin position="1339"/>
        <end position="1353"/>
    </location>
</feature>
<dbReference type="FunFam" id="3.30.160.60:FF:001449">
    <property type="entry name" value="Uncharacterized protein, isoform C"/>
    <property type="match status" value="1"/>
</dbReference>
<dbReference type="VEuPathDB" id="VectorBase:MDOMA2_016997"/>
<feature type="chain" id="PRO_5044561733" description="C2H2-type domain-containing protein" evidence="8">
    <location>
        <begin position="21"/>
        <end position="2521"/>
    </location>
</feature>
<feature type="region of interest" description="Disordered" evidence="7">
    <location>
        <begin position="811"/>
        <end position="839"/>
    </location>
</feature>
<feature type="compositionally biased region" description="Gly residues" evidence="7">
    <location>
        <begin position="876"/>
        <end position="888"/>
    </location>
</feature>
<sequence>MKTIIFVSLCLCLLVSTVVADKSHKHSGDSKKLLKNGGHEKKHQLKELPEHKLEHAPKSALPLKEETNHHGVVAGEQKPVREGGRKHRHGKNRKGGEHHQQQQQQQQAQQNAAMELKEEGLPQCKIKRNYSCSYCTYFTQNPRYHLTHLRDVHGEKIVINKCKLCLYASRHYQKLVRHMKMVHGCTEGVTSGHGQARGKRGMNRDRKRKLEDSMAQAGSAGAIKLMNLEAFNAEQLKADMEQKLNRDLDLFTQQQQQLQHEEQQKSQQQQLSITAANAFFAAAAYEHQLRAQRDMAEKDALRKNDHSNYERRESTSPPAPNEVTSDENYNNASHAQQKSYDYNPSSSTSALNSNATAGNQQESKIQMPPQRLSYELTPSPSGSNSSPPPAGQSTSGSTTPLSVMLPTDEPSNNRLLKCSLCDFTTLYRNNLLEHEIEDHCDAKFYRCEKCSYVTHIKARFSKHVKYHSMPMIKCVTCDFRTPYKWNLDRHMKNHGGAGPFRCAACDFTADIKQSLTVHEMNHHVPPVGHAAGMTLARRRNKVGGTDLSEDFFSDSAEMLEDHFNNNNMDDYDEMLMTAGPVEGVYESKRLRYEEDEPTDLSQKGGSSDTSSVHNQAVSTKAKKPLPNLIPISKEGENILNLSSDMVAGGRYFNEKPTGGDTGATAAASQLSPTTTIASSSAASGKSLLARKSGSFFDKIKFSTTTNENLICPCGHMAKCLSESIIHRKSCTFGHDDIDLDDEDHDEDGEEGRLEIDFNEDDECDKQSQSALNLSVTGSTRCQHCRHRCKSSADLLNHLKICSEANSRCGDSLSGESSIGGGGSGRLMMGDGDHQQQSHHPMENRVFVWNKIPRNQGSEGSQSFDGSRGMHPNAHGNNGGGSGGMGPGGILSANNDENSYYGVETAPGYGEVTKKMTPEEEAANSSLKKVYKCPHCSFWASTASRFHVHIVGHLNKKPFECSLCSYRSNWRWDITKHIRLKTIRDPSHKNARVLMNDETGRRNYTKYNKYITLMKVTEEDGDPKLMKSGEMTPNQVASLAFINDYNQKQQQQQQQGSVASSGSTSLSNILNGVREDITLEPIPSKNSLGMVGDDNMADNFIRLPLLASMMNAAMAQQQHQKGQQANTDHENATLITPSVTISAVKKNPQTSSSSFKPSDEIILEVRPDSSEKNYKCRKCNFRHMNRDAVLAHVKVHFPDPNAPIVTATATTSPNKSSQLQATGPLQITANSNLYMNKVLAAMCLTQQPNSSANAQAQLSNLVAAGLLDQSGNSALSGLALALAGKSPLKASQLNAATAAANIIEHGEQKAILNDQASAENTMTSPNQLTLVKALQHNSQQQQQLQATSSLSSTSNCGYGPATAKSPSSSSSLQNLLTSPRGGRQSSNTASLDGGLNDTTMVMGSSKTTTTTATTNTTATTLTNKPGTMAITATANPPPPPSPQAIVTTTSTPISSPCTFNLTQAAMPTTPPPPPPPPFGSSASTLNSKHFGDGHHFTESDLLTAATASGCGVGGLLASNGVVGLQDLMMVVMGASSDHHLPNVGIKSSLSLSSNPNPIQTNQNQNSSTSNSSSATSIQNHTSSSSPSNSNNTNNASNNNLGHVSSGNGSNNSHNNNNNNNSGNGGNGNGNNNNNNNLLTHETATGDRRDPSPYRCGHCHQVSNWKHVIQRHCRLKHAGAINIETLDRAATGDRHMAPVYKPLVNGASISDQLQQQQHQSSNNNLSTNGQYSLTLKALQQQNNNNNSNNNTNTNHNNNSVLIDNNTTKMGMTNLPKSETPQSLLSSSLPLTGNSADLQAATVAYLAAAYKAAHSQNGINNATLANITNMAEELLLQQQLQKNDQIEITRVSSSSNGQQQHHLGLLNGQSSNLAQLLESNNNNAMNAPTPTNSGNNNKSKQQKCPLCTYICDSKSQMNYHISLHKPTQYECHLCTFVCAKKQHLSSHMRSVHQMLPQQQQQQLQQQQAFAAASSAALNMDFSLALKVAAAKNQQDSPLAIDLSGMKHNIAALNSPAQRSSVGGTNTAAKATSAASTQHLPPEYQYRLIYYCNRCPARYAQKHNDPLTAKNDLDEHLRQHEPFPNNPDDPRKCLCDYCDYRAAHENLIQAHRHVHTSQYQEKCNELYKNCKDDTVYRAPKLMHITATRKQHQHETIWVVDQDLNEGHIIKMGGQNSSITSSSANAGFEVGNSLLKKQLESKQSSPQNVNEMTHKDDKEESNAPASMSPDISEMENSLEKPSGRESNSPSHVSDNVEKCQHCPFESSLRSEFKTHIQQHICVSQQPLAYTCEHCDYTAEEQDHIDEHTRIHFNSMEKLKDVAFFTSYDKLELSMEQPLNEEEEDKDAENEENNQNEKAKETGNENNLELNIKKEITANNNNDEDRVNENLKQASNPNTNTTTNNEASTSTNPDENKSQKCAKIILYKNDGCLSIKKENNSNNNETEHQDQQQQQNSSSSSNSQNISERLRRRISRPSGNAISSSSANNNNNNSTSDDQQQQQQSTTTTSHKTILVNAKTGQVISRN</sequence>
<feature type="domain" description="C2H2-type" evidence="9">
    <location>
        <begin position="2284"/>
        <end position="2311"/>
    </location>
</feature>
<dbReference type="PROSITE" id="PS50157">
    <property type="entry name" value="ZINC_FINGER_C2H2_2"/>
    <property type="match status" value="4"/>
</dbReference>
<evidence type="ECO:0000259" key="9">
    <source>
        <dbReference type="PROSITE" id="PS50157"/>
    </source>
</evidence>
<gene>
    <name evidence="10" type="primary">101894034</name>
</gene>
<feature type="domain" description="C2H2-type" evidence="9">
    <location>
        <begin position="472"/>
        <end position="499"/>
    </location>
</feature>
<evidence type="ECO:0000256" key="3">
    <source>
        <dbReference type="ARBA" id="ARBA00022771"/>
    </source>
</evidence>
<dbReference type="Gene3D" id="3.30.160.60">
    <property type="entry name" value="Classic Zinc Finger"/>
    <property type="match status" value="6"/>
</dbReference>
<dbReference type="SUPFAM" id="SSF57667">
    <property type="entry name" value="beta-beta-alpha zinc fingers"/>
    <property type="match status" value="2"/>
</dbReference>
<dbReference type="EnsemblMetazoa" id="MDOA015062-RE">
    <property type="protein sequence ID" value="MDOA015062-PE"/>
    <property type="gene ID" value="MDOA015062"/>
</dbReference>
<feature type="region of interest" description="Disordered" evidence="7">
    <location>
        <begin position="1544"/>
        <end position="1647"/>
    </location>
</feature>
<keyword evidence="6" id="KW-0175">Coiled coil</keyword>
<keyword evidence="8" id="KW-0732">Signal</keyword>
<protein>
    <recommendedName>
        <fullName evidence="9">C2H2-type domain-containing protein</fullName>
    </recommendedName>
</protein>
<accession>A0A1I8NH25</accession>
<dbReference type="PANTHER" id="PTHR24403">
    <property type="entry name" value="ZINC FINGER PROTEIN"/>
    <property type="match status" value="1"/>
</dbReference>
<dbReference type="FunFam" id="3.30.160.60:FF:000894">
    <property type="entry name" value="Uncharacterized protein, isoform C"/>
    <property type="match status" value="1"/>
</dbReference>
<feature type="compositionally biased region" description="Basic and acidic residues" evidence="7">
    <location>
        <begin position="830"/>
        <end position="839"/>
    </location>
</feature>
<evidence type="ECO:0000256" key="4">
    <source>
        <dbReference type="ARBA" id="ARBA00022833"/>
    </source>
</evidence>
<feature type="compositionally biased region" description="Polar residues" evidence="7">
    <location>
        <begin position="322"/>
        <end position="344"/>
    </location>
</feature>
<dbReference type="OrthoDB" id="6417347at2759"/>
<keyword evidence="1" id="KW-0479">Metal-binding</keyword>
<evidence type="ECO:0000256" key="2">
    <source>
        <dbReference type="ARBA" id="ARBA00022737"/>
    </source>
</evidence>
<evidence type="ECO:0000313" key="10">
    <source>
        <dbReference type="EnsemblMetazoa" id="MDOA015062-PE"/>
    </source>
</evidence>
<evidence type="ECO:0000256" key="1">
    <source>
        <dbReference type="ARBA" id="ARBA00022723"/>
    </source>
</evidence>
<feature type="region of interest" description="Disordered" evidence="7">
    <location>
        <begin position="2430"/>
        <end position="2521"/>
    </location>
</feature>
<evidence type="ECO:0000256" key="7">
    <source>
        <dbReference type="SAM" id="MobiDB-lite"/>
    </source>
</evidence>
<keyword evidence="2" id="KW-0677">Repeat</keyword>
<feature type="compositionally biased region" description="Basic and acidic residues" evidence="7">
    <location>
        <begin position="45"/>
        <end position="69"/>
    </location>
</feature>
<organism evidence="10">
    <name type="scientific">Musca domestica</name>
    <name type="common">House fly</name>
    <dbReference type="NCBI Taxonomy" id="7370"/>
    <lineage>
        <taxon>Eukaryota</taxon>
        <taxon>Metazoa</taxon>
        <taxon>Ecdysozoa</taxon>
        <taxon>Arthropoda</taxon>
        <taxon>Hexapoda</taxon>
        <taxon>Insecta</taxon>
        <taxon>Pterygota</taxon>
        <taxon>Neoptera</taxon>
        <taxon>Endopterygota</taxon>
        <taxon>Diptera</taxon>
        <taxon>Brachycera</taxon>
        <taxon>Muscomorpha</taxon>
        <taxon>Muscoidea</taxon>
        <taxon>Muscidae</taxon>
        <taxon>Musca</taxon>
    </lineage>
</organism>
<feature type="domain" description="C2H2-type" evidence="9">
    <location>
        <begin position="1926"/>
        <end position="1949"/>
    </location>
</feature>
<feature type="compositionally biased region" description="Low complexity" evidence="7">
    <location>
        <begin position="2445"/>
        <end position="2459"/>
    </location>
</feature>
<feature type="compositionally biased region" description="Low complexity" evidence="7">
    <location>
        <begin position="2388"/>
        <end position="2407"/>
    </location>
</feature>
<keyword evidence="4" id="KW-0862">Zinc</keyword>
<feature type="compositionally biased region" description="Basic and acidic residues" evidence="7">
    <location>
        <begin position="2207"/>
        <end position="2216"/>
    </location>
</feature>
<evidence type="ECO:0000256" key="6">
    <source>
        <dbReference type="SAM" id="Coils"/>
    </source>
</evidence>
<feature type="compositionally biased region" description="Polar residues" evidence="7">
    <location>
        <begin position="853"/>
        <end position="864"/>
    </location>
</feature>
<feature type="compositionally biased region" description="Acidic residues" evidence="7">
    <location>
        <begin position="2333"/>
        <end position="2348"/>
    </location>
</feature>
<feature type="region of interest" description="Disordered" evidence="7">
    <location>
        <begin position="2194"/>
        <end position="2251"/>
    </location>
</feature>
<feature type="compositionally biased region" description="Polar residues" evidence="7">
    <location>
        <begin position="391"/>
        <end position="401"/>
    </location>
</feature>
<feature type="compositionally biased region" description="Low complexity" evidence="7">
    <location>
        <begin position="1546"/>
        <end position="1620"/>
    </location>
</feature>
<feature type="compositionally biased region" description="Low complexity" evidence="7">
    <location>
        <begin position="1364"/>
        <end position="1377"/>
    </location>
</feature>
<feature type="domain" description="C2H2-type" evidence="9">
    <location>
        <begin position="930"/>
        <end position="957"/>
    </location>
</feature>
<feature type="compositionally biased region" description="Polar residues" evidence="7">
    <location>
        <begin position="599"/>
        <end position="618"/>
    </location>
</feature>
<feature type="region of interest" description="Disordered" evidence="7">
    <location>
        <begin position="301"/>
        <end position="408"/>
    </location>
</feature>
<feature type="compositionally biased region" description="Pro residues" evidence="7">
    <location>
        <begin position="1467"/>
        <end position="1477"/>
    </location>
</feature>
<dbReference type="eggNOG" id="KOG1721">
    <property type="taxonomic scope" value="Eukaryota"/>
</dbReference>
<dbReference type="FunFam" id="3.30.160.60:FF:001268">
    <property type="entry name" value="Uncharacterized protein, isoform C"/>
    <property type="match status" value="1"/>
</dbReference>
<feature type="compositionally biased region" description="Low complexity" evidence="7">
    <location>
        <begin position="2021"/>
        <end position="2032"/>
    </location>
</feature>
<feature type="compositionally biased region" description="Low complexity" evidence="7">
    <location>
        <begin position="1397"/>
        <end position="1421"/>
    </location>
</feature>
<feature type="region of interest" description="Disordered" evidence="7">
    <location>
        <begin position="2331"/>
        <end position="2365"/>
    </location>
</feature>
<feature type="region of interest" description="Disordered" evidence="7">
    <location>
        <begin position="853"/>
        <end position="890"/>
    </location>
</feature>
<keyword evidence="3 5" id="KW-0863">Zinc-finger</keyword>
<feature type="coiled-coil region" evidence="6">
    <location>
        <begin position="241"/>
        <end position="271"/>
    </location>
</feature>
<feature type="region of interest" description="Disordered" evidence="7">
    <location>
        <begin position="1339"/>
        <end position="1421"/>
    </location>
</feature>
<name>A0A1I8NH25_MUSDO</name>
<dbReference type="VEuPathDB" id="VectorBase:MDOMA2_015558"/>
<feature type="compositionally biased region" description="Polar residues" evidence="7">
    <location>
        <begin position="2196"/>
        <end position="2206"/>
    </location>
</feature>
<dbReference type="InterPro" id="IPR036236">
    <property type="entry name" value="Znf_C2H2_sf"/>
</dbReference>
<feature type="compositionally biased region" description="Basic residues" evidence="7">
    <location>
        <begin position="84"/>
        <end position="93"/>
    </location>
</feature>
<feature type="compositionally biased region" description="Basic and acidic residues" evidence="7">
    <location>
        <begin position="2430"/>
        <end position="2444"/>
    </location>
</feature>
<evidence type="ECO:0000256" key="5">
    <source>
        <dbReference type="PROSITE-ProRule" id="PRU00042"/>
    </source>
</evidence>
<proteinExistence type="predicted"/>